<feature type="non-terminal residue" evidence="1">
    <location>
        <position position="36"/>
    </location>
</feature>
<dbReference type="AlphaFoldDB" id="A0A382MJP3"/>
<proteinExistence type="predicted"/>
<sequence>MDPEPRPKKQKNTGDFEDIISAEYLQWLEHTARQAG</sequence>
<protein>
    <submittedName>
        <fullName evidence="1">Uncharacterized protein</fullName>
    </submittedName>
</protein>
<accession>A0A382MJP3</accession>
<evidence type="ECO:0000313" key="1">
    <source>
        <dbReference type="EMBL" id="SVC48335.1"/>
    </source>
</evidence>
<dbReference type="EMBL" id="UINC01093702">
    <property type="protein sequence ID" value="SVC48335.1"/>
    <property type="molecule type" value="Genomic_DNA"/>
</dbReference>
<gene>
    <name evidence="1" type="ORF">METZ01_LOCUS301189</name>
</gene>
<organism evidence="1">
    <name type="scientific">marine metagenome</name>
    <dbReference type="NCBI Taxonomy" id="408172"/>
    <lineage>
        <taxon>unclassified sequences</taxon>
        <taxon>metagenomes</taxon>
        <taxon>ecological metagenomes</taxon>
    </lineage>
</organism>
<reference evidence="1" key="1">
    <citation type="submission" date="2018-05" db="EMBL/GenBank/DDBJ databases">
        <authorList>
            <person name="Lanie J.A."/>
            <person name="Ng W.-L."/>
            <person name="Kazmierczak K.M."/>
            <person name="Andrzejewski T.M."/>
            <person name="Davidsen T.M."/>
            <person name="Wayne K.J."/>
            <person name="Tettelin H."/>
            <person name="Glass J.I."/>
            <person name="Rusch D."/>
            <person name="Podicherti R."/>
            <person name="Tsui H.-C.T."/>
            <person name="Winkler M.E."/>
        </authorList>
    </citation>
    <scope>NUCLEOTIDE SEQUENCE</scope>
</reference>
<name>A0A382MJP3_9ZZZZ</name>